<dbReference type="PANTHER" id="PTHR46268:SF6">
    <property type="entry name" value="UNIVERSAL STRESS PROTEIN UP12"/>
    <property type="match status" value="1"/>
</dbReference>
<name>A0ABR9XCL6_9SPHI</name>
<dbReference type="PIRSF" id="PIRSF006276">
    <property type="entry name" value="UspA"/>
    <property type="match status" value="1"/>
</dbReference>
<comment type="similarity">
    <text evidence="1 2">Belongs to the universal stress protein A family.</text>
</comment>
<evidence type="ECO:0000313" key="5">
    <source>
        <dbReference type="Proteomes" id="UP000632774"/>
    </source>
</evidence>
<comment type="caution">
    <text evidence="4">The sequence shown here is derived from an EMBL/GenBank/DDBJ whole genome shotgun (WGS) entry which is preliminary data.</text>
</comment>
<dbReference type="InterPro" id="IPR006015">
    <property type="entry name" value="Universal_stress_UspA"/>
</dbReference>
<dbReference type="Proteomes" id="UP000632774">
    <property type="component" value="Unassembled WGS sequence"/>
</dbReference>
<dbReference type="PANTHER" id="PTHR46268">
    <property type="entry name" value="STRESS RESPONSE PROTEIN NHAX"/>
    <property type="match status" value="1"/>
</dbReference>
<dbReference type="SUPFAM" id="SSF52402">
    <property type="entry name" value="Adenine nucleotide alpha hydrolases-like"/>
    <property type="match status" value="1"/>
</dbReference>
<dbReference type="Gene3D" id="3.40.50.620">
    <property type="entry name" value="HUPs"/>
    <property type="match status" value="1"/>
</dbReference>
<gene>
    <name evidence="4" type="ORF">IRJ18_00380</name>
</gene>
<reference evidence="4 5" key="1">
    <citation type="submission" date="2020-10" db="EMBL/GenBank/DDBJ databases">
        <title>Mucilaginibacter mali sp. nov., isolated from rhizosphere soil of apple orchard.</title>
        <authorList>
            <person name="Lee J.-S."/>
            <person name="Kim H.S."/>
            <person name="Kim J.-S."/>
        </authorList>
    </citation>
    <scope>NUCLEOTIDE SEQUENCE [LARGE SCALE GENOMIC DNA]</scope>
    <source>
        <strain evidence="4 5">KCTC 23157</strain>
    </source>
</reference>
<keyword evidence="2" id="KW-0963">Cytoplasm</keyword>
<comment type="subcellular location">
    <subcellularLocation>
        <location evidence="2">Cytoplasm</location>
    </subcellularLocation>
</comment>
<evidence type="ECO:0000313" key="4">
    <source>
        <dbReference type="EMBL" id="MBE9664794.1"/>
    </source>
</evidence>
<dbReference type="RefSeq" id="WP_194104220.1">
    <property type="nucleotide sequence ID" value="NZ_JADFFM010000001.1"/>
</dbReference>
<evidence type="ECO:0000256" key="1">
    <source>
        <dbReference type="ARBA" id="ARBA00008791"/>
    </source>
</evidence>
<dbReference type="PRINTS" id="PR01438">
    <property type="entry name" value="UNVRSLSTRESS"/>
</dbReference>
<sequence length="159" mass="17462">MKKILIGIDDSKFAEHAVEYGFNLAHKLKAEVGLIHIIEPVVTAPAPSVDAGIGMPFDTTSDMVVPELYHIQDEKARTMLTAATKKYGKDTPITNFTEYGDTAEGIIKCSKDFNADMIVIGTHSRTGLDRLLMGSVAEHVIRHAEVPVLVVPMKEEDRD</sequence>
<dbReference type="Pfam" id="PF00582">
    <property type="entry name" value="Usp"/>
    <property type="match status" value="1"/>
</dbReference>
<keyword evidence="5" id="KW-1185">Reference proteome</keyword>
<feature type="domain" description="UspA" evidence="3">
    <location>
        <begin position="1"/>
        <end position="152"/>
    </location>
</feature>
<evidence type="ECO:0000259" key="3">
    <source>
        <dbReference type="Pfam" id="PF00582"/>
    </source>
</evidence>
<dbReference type="InterPro" id="IPR014729">
    <property type="entry name" value="Rossmann-like_a/b/a_fold"/>
</dbReference>
<dbReference type="InterPro" id="IPR006016">
    <property type="entry name" value="UspA"/>
</dbReference>
<dbReference type="CDD" id="cd00293">
    <property type="entry name" value="USP-like"/>
    <property type="match status" value="1"/>
</dbReference>
<dbReference type="EMBL" id="JADFFM010000001">
    <property type="protein sequence ID" value="MBE9664794.1"/>
    <property type="molecule type" value="Genomic_DNA"/>
</dbReference>
<proteinExistence type="inferred from homology"/>
<protein>
    <recommendedName>
        <fullName evidence="2">Universal stress protein</fullName>
    </recommendedName>
</protein>
<accession>A0ABR9XCL6</accession>
<evidence type="ECO:0000256" key="2">
    <source>
        <dbReference type="PIRNR" id="PIRNR006276"/>
    </source>
</evidence>
<organism evidence="4 5">
    <name type="scientific">Mucilaginibacter boryungensis</name>
    <dbReference type="NCBI Taxonomy" id="768480"/>
    <lineage>
        <taxon>Bacteria</taxon>
        <taxon>Pseudomonadati</taxon>
        <taxon>Bacteroidota</taxon>
        <taxon>Sphingobacteriia</taxon>
        <taxon>Sphingobacteriales</taxon>
        <taxon>Sphingobacteriaceae</taxon>
        <taxon>Mucilaginibacter</taxon>
    </lineage>
</organism>